<proteinExistence type="predicted"/>
<evidence type="ECO:0000256" key="1">
    <source>
        <dbReference type="SAM" id="MobiDB-lite"/>
    </source>
</evidence>
<dbReference type="Gramene" id="OIV97033">
    <property type="protein sequence ID" value="OIV97033"/>
    <property type="gene ID" value="TanjilG_19580"/>
</dbReference>
<organism evidence="2 3">
    <name type="scientific">Lupinus angustifolius</name>
    <name type="common">Narrow-leaved blue lupine</name>
    <dbReference type="NCBI Taxonomy" id="3871"/>
    <lineage>
        <taxon>Eukaryota</taxon>
        <taxon>Viridiplantae</taxon>
        <taxon>Streptophyta</taxon>
        <taxon>Embryophyta</taxon>
        <taxon>Tracheophyta</taxon>
        <taxon>Spermatophyta</taxon>
        <taxon>Magnoliopsida</taxon>
        <taxon>eudicotyledons</taxon>
        <taxon>Gunneridae</taxon>
        <taxon>Pentapetalae</taxon>
        <taxon>rosids</taxon>
        <taxon>fabids</taxon>
        <taxon>Fabales</taxon>
        <taxon>Fabaceae</taxon>
        <taxon>Papilionoideae</taxon>
        <taxon>50 kb inversion clade</taxon>
        <taxon>genistoids sensu lato</taxon>
        <taxon>core genistoids</taxon>
        <taxon>Genisteae</taxon>
        <taxon>Lupinus</taxon>
    </lineage>
</organism>
<reference evidence="2 3" key="1">
    <citation type="journal article" date="2017" name="Plant Biotechnol. J.">
        <title>A comprehensive draft genome sequence for lupin (Lupinus angustifolius), an emerging health food: insights into plant-microbe interactions and legume evolution.</title>
        <authorList>
            <person name="Hane J.K."/>
            <person name="Ming Y."/>
            <person name="Kamphuis L.G."/>
            <person name="Nelson M.N."/>
            <person name="Garg G."/>
            <person name="Atkins C.A."/>
            <person name="Bayer P.E."/>
            <person name="Bravo A."/>
            <person name="Bringans S."/>
            <person name="Cannon S."/>
            <person name="Edwards D."/>
            <person name="Foley R."/>
            <person name="Gao L.L."/>
            <person name="Harrison M.J."/>
            <person name="Huang W."/>
            <person name="Hurgobin B."/>
            <person name="Li S."/>
            <person name="Liu C.W."/>
            <person name="McGrath A."/>
            <person name="Morahan G."/>
            <person name="Murray J."/>
            <person name="Weller J."/>
            <person name="Jian J."/>
            <person name="Singh K.B."/>
        </authorList>
    </citation>
    <scope>NUCLEOTIDE SEQUENCE [LARGE SCALE GENOMIC DNA]</scope>
    <source>
        <strain evidence="3">cv. Tanjil</strain>
        <tissue evidence="2">Whole plant</tissue>
    </source>
</reference>
<dbReference type="EMBL" id="CM007375">
    <property type="protein sequence ID" value="OIV97033.1"/>
    <property type="molecule type" value="Genomic_DNA"/>
</dbReference>
<gene>
    <name evidence="2" type="ORF">TanjilG_19580</name>
</gene>
<feature type="region of interest" description="Disordered" evidence="1">
    <location>
        <begin position="154"/>
        <end position="248"/>
    </location>
</feature>
<feature type="compositionally biased region" description="Basic and acidic residues" evidence="1">
    <location>
        <begin position="154"/>
        <end position="173"/>
    </location>
</feature>
<feature type="compositionally biased region" description="Polar residues" evidence="1">
    <location>
        <begin position="208"/>
        <end position="225"/>
    </location>
</feature>
<dbReference type="PANTHER" id="PTHR34194:SF2">
    <property type="entry name" value="F14J8.16 PROTEIN"/>
    <property type="match status" value="1"/>
</dbReference>
<feature type="compositionally biased region" description="Basic and acidic residues" evidence="1">
    <location>
        <begin position="198"/>
        <end position="207"/>
    </location>
</feature>
<keyword evidence="3" id="KW-1185">Reference proteome</keyword>
<evidence type="ECO:0000313" key="2">
    <source>
        <dbReference type="EMBL" id="OIV97033.1"/>
    </source>
</evidence>
<accession>A0A1J7GRW5</accession>
<evidence type="ECO:0000313" key="3">
    <source>
        <dbReference type="Proteomes" id="UP000188354"/>
    </source>
</evidence>
<dbReference type="PANTHER" id="PTHR34194">
    <property type="entry name" value="F14J8.16 PROTEIN"/>
    <property type="match status" value="1"/>
</dbReference>
<protein>
    <submittedName>
        <fullName evidence="2">Uncharacterized protein</fullName>
    </submittedName>
</protein>
<feature type="compositionally biased region" description="Basic and acidic residues" evidence="1">
    <location>
        <begin position="228"/>
        <end position="248"/>
    </location>
</feature>
<dbReference type="AlphaFoldDB" id="A0A1J7GRW5"/>
<name>A0A1J7GRW5_LUPAN</name>
<feature type="compositionally biased region" description="Basic residues" evidence="1">
    <location>
        <begin position="187"/>
        <end position="197"/>
    </location>
</feature>
<dbReference type="Proteomes" id="UP000188354">
    <property type="component" value="Chromosome LG15"/>
</dbReference>
<sequence length="393" mass="45391">MVQFMVDLVYTALHRASNFIFRKMHVAIFGTEEKDDIVKSFLEYSKHVAKFYGHDIIKENAFVTVKYPAKENNKEKDNDDNMNLDPQYKSFMEKLRPHGKSYVLDIIEENVFVKYEPPIPELEDLNVCTIENANHVSNATPMVDKKMHIHAKCEGKRTGRKPKDLVINADRHGNGSGSHVASDTKKRAGKHRHRKQKGKEVSADKNPNDSVSNMIVASKPQNQAPNYKEAHKHDHDSKRTSKRAKECQSIDHGIKEEPEYYDDDNPCIRRPMQDPVILFATCVASQLNVETFCGDDDEANARKTIEYREKLMAELKKPNCSEEYERLLNDIIVRKPAQGHKVLHLKKEIDLASDDHPKILNLLRGFFYWLVNSSHERSFRPWRVQSCLDVLPQ</sequence>